<dbReference type="FunFam" id="1.20.990.10:FF:000007">
    <property type="entry name" value="Methionine synthase reductase"/>
    <property type="match status" value="1"/>
</dbReference>
<dbReference type="FunFam" id="3.40.50.360:FF:000059">
    <property type="entry name" value="5-methyltetrahydrofolate-homocysteine methyltransferase reductase"/>
    <property type="match status" value="1"/>
</dbReference>
<evidence type="ECO:0000256" key="6">
    <source>
        <dbReference type="ARBA" id="ARBA00022691"/>
    </source>
</evidence>
<dbReference type="Gene3D" id="3.40.50.360">
    <property type="match status" value="1"/>
</dbReference>
<keyword evidence="10" id="KW-0486">Methionine biosynthesis</keyword>
<dbReference type="InterPro" id="IPR001433">
    <property type="entry name" value="OxRdtase_FAD/NAD-bd"/>
</dbReference>
<proteinExistence type="predicted"/>
<keyword evidence="3" id="KW-0028">Amino-acid biosynthesis</keyword>
<feature type="domain" description="FAD-binding FR-type" evidence="14">
    <location>
        <begin position="229"/>
        <end position="484"/>
    </location>
</feature>
<dbReference type="InterPro" id="IPR001094">
    <property type="entry name" value="Flavdoxin-like"/>
</dbReference>
<evidence type="ECO:0000259" key="13">
    <source>
        <dbReference type="PROSITE" id="PS50902"/>
    </source>
</evidence>
<dbReference type="SUPFAM" id="SSF52218">
    <property type="entry name" value="Flavoproteins"/>
    <property type="match status" value="1"/>
</dbReference>
<keyword evidence="5" id="KW-0288">FMN</keyword>
<dbReference type="GO" id="GO:0050667">
    <property type="term" value="P:homocysteine metabolic process"/>
    <property type="evidence" value="ECO:0007669"/>
    <property type="project" value="TreeGrafter"/>
</dbReference>
<dbReference type="PRINTS" id="PR00371">
    <property type="entry name" value="FPNCR"/>
</dbReference>
<sequence length="641" mass="71219">MSNTVPRYFNRLTAFVVNTSSSYSAIAMTRAVSVFFGSQTGCAESIAQRIYDEALERQLDAELHPLNEFQKSKVETCDGHFVVIVCSTTGNGDPPDNCGKFWRYVKRRTQPDDMLAKLKYTVLGLGDTNYDKFCFMGKSIEKRMRELGAQSFYEFAPSAAETAVDTSYLLENLISYEKMFGLLETPTEVPEDLPRLQSSLLSVRFLTDEERQVEVASPKAVEDSEISSTNPFMASVVGAEYLTAQHAERKVLRLDIDINGSGINYVPGDSIGVKCPNRTKDVDALLARLGISGDEVIAAEPVAATNGRVAKKKNTSNHFPSPCSVRDIFLHHVDILSSPKKAAVRALATYCSDEEQRARMLLLSSKTGADKYKAFITEQHLNVVELLHLFPSCKPPLDHLLTLLPQQMPRYYSIATSPLVDATKLSVAFTVVDHAIGEHGLRRRGLCTNWLAEICQPLISAGATAAVDVKIPIFLRGTQDFHLPESSQSPMLLIGPGTGVAPFMGFLQHRHYEAKAADFTRGDSYLFFGCRRQSDDWLFREQMQEYVANGTLTQLFTAFSRDQEEKHYVQHDLRDNGTLVCDLLLGSDGYVFVCGDGMAMAKDVHAALVGILVESAGLSQEDAEQKLRELGTQHRYVRDIW</sequence>
<dbReference type="InterPro" id="IPR017938">
    <property type="entry name" value="Riboflavin_synthase-like_b-brl"/>
</dbReference>
<evidence type="ECO:0000259" key="14">
    <source>
        <dbReference type="PROSITE" id="PS51384"/>
    </source>
</evidence>
<dbReference type="Proteomes" id="UP000002640">
    <property type="component" value="Unassembled WGS sequence"/>
</dbReference>
<dbReference type="InterPro" id="IPR008254">
    <property type="entry name" value="Flavodoxin/NO_synth"/>
</dbReference>
<dbReference type="InParanoid" id="G4YXW7"/>
<dbReference type="SUPFAM" id="SSF52343">
    <property type="entry name" value="Ferredoxin reductase-like, C-terminal NADP-linked domain"/>
    <property type="match status" value="1"/>
</dbReference>
<dbReference type="KEGG" id="psoj:PHYSODRAFT_359519"/>
<dbReference type="InterPro" id="IPR029039">
    <property type="entry name" value="Flavoprotein-like_sf"/>
</dbReference>
<dbReference type="GO" id="GO:0009086">
    <property type="term" value="P:methionine biosynthetic process"/>
    <property type="evidence" value="ECO:0007669"/>
    <property type="project" value="UniProtKB-KW"/>
</dbReference>
<dbReference type="PRINTS" id="PR00369">
    <property type="entry name" value="FLAVODOXIN"/>
</dbReference>
<evidence type="ECO:0000256" key="5">
    <source>
        <dbReference type="ARBA" id="ARBA00022643"/>
    </source>
</evidence>
<dbReference type="GeneID" id="20650060"/>
<dbReference type="EC" id="1.16.1.8" evidence="11"/>
<keyword evidence="6" id="KW-0949">S-adenosyl-L-methionine</keyword>
<dbReference type="InterPro" id="IPR003097">
    <property type="entry name" value="CysJ-like_FAD-binding"/>
</dbReference>
<evidence type="ECO:0000256" key="10">
    <source>
        <dbReference type="ARBA" id="ARBA00023167"/>
    </source>
</evidence>
<dbReference type="Pfam" id="PF00667">
    <property type="entry name" value="FAD_binding_1"/>
    <property type="match status" value="1"/>
</dbReference>
<dbReference type="PROSITE" id="PS51384">
    <property type="entry name" value="FAD_FR"/>
    <property type="match status" value="1"/>
</dbReference>
<evidence type="ECO:0000256" key="8">
    <source>
        <dbReference type="ARBA" id="ARBA00022857"/>
    </source>
</evidence>
<evidence type="ECO:0000256" key="12">
    <source>
        <dbReference type="ARBA" id="ARBA00040659"/>
    </source>
</evidence>
<dbReference type="FunCoup" id="G4YXW7">
    <property type="interactions" value="338"/>
</dbReference>
<dbReference type="RefSeq" id="XP_009520958.1">
    <property type="nucleotide sequence ID" value="XM_009522663.1"/>
</dbReference>
<dbReference type="AlphaFoldDB" id="G4YXW7"/>
<comment type="cofactor">
    <cofactor evidence="1">
        <name>FMN</name>
        <dbReference type="ChEBI" id="CHEBI:58210"/>
    </cofactor>
</comment>
<dbReference type="FunFam" id="3.40.50.80:FF:000001">
    <property type="entry name" value="NADPH--cytochrome P450 reductase 1"/>
    <property type="match status" value="1"/>
</dbReference>
<name>G4YXW7_PHYSP</name>
<dbReference type="Gene3D" id="2.40.30.10">
    <property type="entry name" value="Translation factors"/>
    <property type="match status" value="1"/>
</dbReference>
<dbReference type="PANTHER" id="PTHR19384:SF84">
    <property type="entry name" value="METHIONINE SYNTHASE REDUCTASE"/>
    <property type="match status" value="1"/>
</dbReference>
<dbReference type="Pfam" id="PF00258">
    <property type="entry name" value="Flavodoxin_1"/>
    <property type="match status" value="1"/>
</dbReference>
<dbReference type="GO" id="GO:0010181">
    <property type="term" value="F:FMN binding"/>
    <property type="evidence" value="ECO:0007669"/>
    <property type="project" value="InterPro"/>
</dbReference>
<dbReference type="EMBL" id="JH159152">
    <property type="protein sequence ID" value="EGZ25670.1"/>
    <property type="molecule type" value="Genomic_DNA"/>
</dbReference>
<keyword evidence="9" id="KW-0560">Oxidoreductase</keyword>
<keyword evidence="7" id="KW-0274">FAD</keyword>
<dbReference type="PROSITE" id="PS50902">
    <property type="entry name" value="FLAVODOXIN_LIKE"/>
    <property type="match status" value="1"/>
</dbReference>
<evidence type="ECO:0000256" key="4">
    <source>
        <dbReference type="ARBA" id="ARBA00022630"/>
    </source>
</evidence>
<reference evidence="15 16" key="1">
    <citation type="journal article" date="2006" name="Science">
        <title>Phytophthora genome sequences uncover evolutionary origins and mechanisms of pathogenesis.</title>
        <authorList>
            <person name="Tyler B.M."/>
            <person name="Tripathy S."/>
            <person name="Zhang X."/>
            <person name="Dehal P."/>
            <person name="Jiang R.H."/>
            <person name="Aerts A."/>
            <person name="Arredondo F.D."/>
            <person name="Baxter L."/>
            <person name="Bensasson D."/>
            <person name="Beynon J.L."/>
            <person name="Chapman J."/>
            <person name="Damasceno C.M."/>
            <person name="Dorrance A.E."/>
            <person name="Dou D."/>
            <person name="Dickerman A.W."/>
            <person name="Dubchak I.L."/>
            <person name="Garbelotto M."/>
            <person name="Gijzen M."/>
            <person name="Gordon S.G."/>
            <person name="Govers F."/>
            <person name="Grunwald N.J."/>
            <person name="Huang W."/>
            <person name="Ivors K.L."/>
            <person name="Jones R.W."/>
            <person name="Kamoun S."/>
            <person name="Krampis K."/>
            <person name="Lamour K.H."/>
            <person name="Lee M.K."/>
            <person name="McDonald W.H."/>
            <person name="Medina M."/>
            <person name="Meijer H.J."/>
            <person name="Nordberg E.K."/>
            <person name="Maclean D.J."/>
            <person name="Ospina-Giraldo M.D."/>
            <person name="Morris P.F."/>
            <person name="Phuntumart V."/>
            <person name="Putnam N.H."/>
            <person name="Rash S."/>
            <person name="Rose J.K."/>
            <person name="Sakihama Y."/>
            <person name="Salamov A.A."/>
            <person name="Savidor A."/>
            <person name="Scheuring C.F."/>
            <person name="Smith B.M."/>
            <person name="Sobral B.W."/>
            <person name="Terry A."/>
            <person name="Torto-Alalibo T.A."/>
            <person name="Win J."/>
            <person name="Xu Z."/>
            <person name="Zhang H."/>
            <person name="Grigoriev I.V."/>
            <person name="Rokhsar D.S."/>
            <person name="Boore J.L."/>
        </authorList>
    </citation>
    <scope>NUCLEOTIDE SEQUENCE [LARGE SCALE GENOMIC DNA]</scope>
    <source>
        <strain evidence="15 16">P6497</strain>
    </source>
</reference>
<dbReference type="InterPro" id="IPR039261">
    <property type="entry name" value="FNR_nucleotide-bd"/>
</dbReference>
<dbReference type="GO" id="GO:0050660">
    <property type="term" value="F:flavin adenine dinucleotide binding"/>
    <property type="evidence" value="ECO:0007669"/>
    <property type="project" value="TreeGrafter"/>
</dbReference>
<evidence type="ECO:0000256" key="11">
    <source>
        <dbReference type="ARBA" id="ARBA00039088"/>
    </source>
</evidence>
<dbReference type="GO" id="GO:0005829">
    <property type="term" value="C:cytosol"/>
    <property type="evidence" value="ECO:0007669"/>
    <property type="project" value="TreeGrafter"/>
</dbReference>
<evidence type="ECO:0000256" key="7">
    <source>
        <dbReference type="ARBA" id="ARBA00022827"/>
    </source>
</evidence>
<dbReference type="Pfam" id="PF00175">
    <property type="entry name" value="NAD_binding_1"/>
    <property type="match status" value="1"/>
</dbReference>
<dbReference type="InterPro" id="IPR023173">
    <property type="entry name" value="NADPH_Cyt_P450_Rdtase_alpha"/>
</dbReference>
<dbReference type="STRING" id="1094619.G4YXW7"/>
<accession>G4YXW7</accession>
<comment type="cofactor">
    <cofactor evidence="2">
        <name>FAD</name>
        <dbReference type="ChEBI" id="CHEBI:57692"/>
    </cofactor>
</comment>
<dbReference type="Gene3D" id="1.20.990.10">
    <property type="entry name" value="NADPH-cytochrome p450 Reductase, Chain A, domain 3"/>
    <property type="match status" value="1"/>
</dbReference>
<organism evidence="15 16">
    <name type="scientific">Phytophthora sojae (strain P6497)</name>
    <name type="common">Soybean stem and root rot agent</name>
    <name type="synonym">Phytophthora megasperma f. sp. glycines</name>
    <dbReference type="NCBI Taxonomy" id="1094619"/>
    <lineage>
        <taxon>Eukaryota</taxon>
        <taxon>Sar</taxon>
        <taxon>Stramenopiles</taxon>
        <taxon>Oomycota</taxon>
        <taxon>Peronosporomycetes</taxon>
        <taxon>Peronosporales</taxon>
        <taxon>Peronosporaceae</taxon>
        <taxon>Phytophthora</taxon>
    </lineage>
</organism>
<dbReference type="GO" id="GO:0030586">
    <property type="term" value="F:[methionine synthase] reductase (NADPH) activity"/>
    <property type="evidence" value="ECO:0007669"/>
    <property type="project" value="UniProtKB-EC"/>
</dbReference>
<evidence type="ECO:0000256" key="2">
    <source>
        <dbReference type="ARBA" id="ARBA00001974"/>
    </source>
</evidence>
<evidence type="ECO:0000313" key="16">
    <source>
        <dbReference type="Proteomes" id="UP000002640"/>
    </source>
</evidence>
<dbReference type="InterPro" id="IPR001709">
    <property type="entry name" value="Flavoprot_Pyr_Nucl_cyt_Rdtase"/>
</dbReference>
<evidence type="ECO:0000256" key="9">
    <source>
        <dbReference type="ARBA" id="ARBA00023002"/>
    </source>
</evidence>
<evidence type="ECO:0000313" key="15">
    <source>
        <dbReference type="EMBL" id="EGZ25670.1"/>
    </source>
</evidence>
<dbReference type="PANTHER" id="PTHR19384">
    <property type="entry name" value="NITRIC OXIDE SYNTHASE-RELATED"/>
    <property type="match status" value="1"/>
</dbReference>
<keyword evidence="4" id="KW-0285">Flavoprotein</keyword>
<dbReference type="SUPFAM" id="SSF63380">
    <property type="entry name" value="Riboflavin synthase domain-like"/>
    <property type="match status" value="1"/>
</dbReference>
<keyword evidence="16" id="KW-1185">Reference proteome</keyword>
<dbReference type="SMR" id="G4YXW7"/>
<dbReference type="Gene3D" id="3.40.50.80">
    <property type="entry name" value="Nucleotide-binding domain of ferredoxin-NADP reductase (FNR) module"/>
    <property type="match status" value="1"/>
</dbReference>
<dbReference type="OMA" id="LFFGHQR"/>
<feature type="domain" description="Flavodoxin-like" evidence="13">
    <location>
        <begin position="32"/>
        <end position="181"/>
    </location>
</feature>
<protein>
    <recommendedName>
        <fullName evidence="12">Methionine synthase reductase</fullName>
        <ecNumber evidence="11">1.16.1.8</ecNumber>
    </recommendedName>
</protein>
<gene>
    <name evidence="15" type="ORF">PHYSODRAFT_359519</name>
</gene>
<evidence type="ECO:0000256" key="3">
    <source>
        <dbReference type="ARBA" id="ARBA00022605"/>
    </source>
</evidence>
<keyword evidence="8" id="KW-0521">NADP</keyword>
<dbReference type="InterPro" id="IPR017927">
    <property type="entry name" value="FAD-bd_FR_type"/>
</dbReference>
<evidence type="ECO:0000256" key="1">
    <source>
        <dbReference type="ARBA" id="ARBA00001917"/>
    </source>
</evidence>